<evidence type="ECO:0000313" key="21">
    <source>
        <dbReference type="EMBL" id="MBA0713966.1"/>
    </source>
</evidence>
<comment type="function">
    <text evidence="16">Catalyzes the hydrolysis of ATP coupled with the transport of calcium.</text>
</comment>
<feature type="region of interest" description="Disordered" evidence="17">
    <location>
        <begin position="1"/>
        <end position="20"/>
    </location>
</feature>
<evidence type="ECO:0000256" key="15">
    <source>
        <dbReference type="ARBA" id="ARBA00048694"/>
    </source>
</evidence>
<keyword evidence="14 16" id="KW-0472">Membrane</keyword>
<dbReference type="FunFam" id="2.70.150.10:FF:000029">
    <property type="entry name" value="Calcium-transporting ATPase"/>
    <property type="match status" value="1"/>
</dbReference>
<dbReference type="NCBIfam" id="TIGR01517">
    <property type="entry name" value="ATPase-IIB_Ca"/>
    <property type="match status" value="1"/>
</dbReference>
<evidence type="ECO:0000256" key="3">
    <source>
        <dbReference type="ARBA" id="ARBA00022448"/>
    </source>
</evidence>
<keyword evidence="5 16" id="KW-0812">Transmembrane</keyword>
<evidence type="ECO:0000259" key="20">
    <source>
        <dbReference type="Pfam" id="PF00690"/>
    </source>
</evidence>
<keyword evidence="13 16" id="KW-0406">Ion transport</keyword>
<dbReference type="InterPro" id="IPR006408">
    <property type="entry name" value="P-type_ATPase_IIB"/>
</dbReference>
<dbReference type="Gene3D" id="3.40.50.1000">
    <property type="entry name" value="HAD superfamily/HAD-like"/>
    <property type="match status" value="1"/>
</dbReference>
<comment type="caution">
    <text evidence="21">The sequence shown here is derived from an EMBL/GenBank/DDBJ whole genome shotgun (WGS) entry which is preliminary data.</text>
</comment>
<dbReference type="InterPro" id="IPR001757">
    <property type="entry name" value="P_typ_ATPase"/>
</dbReference>
<keyword evidence="11" id="KW-0112">Calmodulin-binding</keyword>
<dbReference type="FunFam" id="3.40.50.1000:FF:000193">
    <property type="entry name" value="Plasma membrane calcium-transporting ATPase 2"/>
    <property type="match status" value="1"/>
</dbReference>
<keyword evidence="22" id="KW-1185">Reference proteome</keyword>
<dbReference type="InterPro" id="IPR023298">
    <property type="entry name" value="ATPase_P-typ_TM_dom_sf"/>
</dbReference>
<accession>A0A7J8ZQ70</accession>
<evidence type="ECO:0000256" key="7">
    <source>
        <dbReference type="ARBA" id="ARBA00022741"/>
    </source>
</evidence>
<feature type="domain" description="Cation-transporting P-type ATPase N-terminal" evidence="20">
    <location>
        <begin position="60"/>
        <end position="127"/>
    </location>
</feature>
<dbReference type="SUPFAM" id="SSF56784">
    <property type="entry name" value="HAD-like"/>
    <property type="match status" value="1"/>
</dbReference>
<dbReference type="InterPro" id="IPR023299">
    <property type="entry name" value="ATPase_P-typ_cyto_dom_N"/>
</dbReference>
<name>A0A7J8ZQ70_9ROSI</name>
<keyword evidence="3 16" id="KW-0813">Transport</keyword>
<evidence type="ECO:0000259" key="19">
    <source>
        <dbReference type="Pfam" id="PF00689"/>
    </source>
</evidence>
<dbReference type="EMBL" id="JABEZV010000006">
    <property type="protein sequence ID" value="MBA0713966.1"/>
    <property type="molecule type" value="Genomic_DNA"/>
</dbReference>
<evidence type="ECO:0000256" key="9">
    <source>
        <dbReference type="ARBA" id="ARBA00022840"/>
    </source>
</evidence>
<keyword evidence="6" id="KW-0479">Metal-binding</keyword>
<dbReference type="SUPFAM" id="SSF81653">
    <property type="entry name" value="Calcium ATPase, transduction domain A"/>
    <property type="match status" value="1"/>
</dbReference>
<dbReference type="Pfam" id="PF00690">
    <property type="entry name" value="Cation_ATPase_N"/>
    <property type="match status" value="1"/>
</dbReference>
<dbReference type="InterPro" id="IPR008250">
    <property type="entry name" value="ATPase_P-typ_transduc_dom_A_sf"/>
</dbReference>
<evidence type="ECO:0000256" key="5">
    <source>
        <dbReference type="ARBA" id="ARBA00022692"/>
    </source>
</evidence>
<evidence type="ECO:0000256" key="6">
    <source>
        <dbReference type="ARBA" id="ARBA00022723"/>
    </source>
</evidence>
<dbReference type="GO" id="GO:0016887">
    <property type="term" value="F:ATP hydrolysis activity"/>
    <property type="evidence" value="ECO:0007669"/>
    <property type="project" value="InterPro"/>
</dbReference>
<dbReference type="GO" id="GO:0005524">
    <property type="term" value="F:ATP binding"/>
    <property type="evidence" value="ECO:0007669"/>
    <property type="project" value="UniProtKB-KW"/>
</dbReference>
<dbReference type="InterPro" id="IPR023214">
    <property type="entry name" value="HAD_sf"/>
</dbReference>
<feature type="compositionally biased region" description="Polar residues" evidence="17">
    <location>
        <begin position="1"/>
        <end position="10"/>
    </location>
</feature>
<dbReference type="Pfam" id="PF13246">
    <property type="entry name" value="Cation_ATPase"/>
    <property type="match status" value="1"/>
</dbReference>
<proteinExistence type="inferred from homology"/>
<evidence type="ECO:0000313" key="22">
    <source>
        <dbReference type="Proteomes" id="UP000593574"/>
    </source>
</evidence>
<keyword evidence="10" id="KW-0460">Magnesium</keyword>
<dbReference type="PRINTS" id="PR00120">
    <property type="entry name" value="HATPASE"/>
</dbReference>
<evidence type="ECO:0000256" key="12">
    <source>
        <dbReference type="ARBA" id="ARBA00022989"/>
    </source>
</evidence>
<evidence type="ECO:0000259" key="18">
    <source>
        <dbReference type="Pfam" id="PF00122"/>
    </source>
</evidence>
<evidence type="ECO:0000256" key="10">
    <source>
        <dbReference type="ARBA" id="ARBA00022842"/>
    </source>
</evidence>
<dbReference type="Pfam" id="PF00689">
    <property type="entry name" value="Cation_ATPase_C"/>
    <property type="match status" value="1"/>
</dbReference>
<evidence type="ECO:0000256" key="14">
    <source>
        <dbReference type="ARBA" id="ARBA00023136"/>
    </source>
</evidence>
<dbReference type="PANTHER" id="PTHR24093">
    <property type="entry name" value="CATION TRANSPORTING ATPASE"/>
    <property type="match status" value="1"/>
</dbReference>
<dbReference type="GO" id="GO:0005886">
    <property type="term" value="C:plasma membrane"/>
    <property type="evidence" value="ECO:0007669"/>
    <property type="project" value="TreeGrafter"/>
</dbReference>
<evidence type="ECO:0000256" key="17">
    <source>
        <dbReference type="SAM" id="MobiDB-lite"/>
    </source>
</evidence>
<dbReference type="InterPro" id="IPR059000">
    <property type="entry name" value="ATPase_P-type_domA"/>
</dbReference>
<dbReference type="Gene3D" id="3.40.1110.10">
    <property type="entry name" value="Calcium-transporting ATPase, cytoplasmic domain N"/>
    <property type="match status" value="1"/>
</dbReference>
<comment type="caution">
    <text evidence="16">Lacks conserved residue(s) required for the propagation of feature annotation.</text>
</comment>
<evidence type="ECO:0000256" key="1">
    <source>
        <dbReference type="ARBA" id="ARBA00004141"/>
    </source>
</evidence>
<dbReference type="AlphaFoldDB" id="A0A7J8ZQ70"/>
<evidence type="ECO:0000256" key="2">
    <source>
        <dbReference type="ARBA" id="ARBA00006124"/>
    </source>
</evidence>
<dbReference type="Gene3D" id="2.70.150.10">
    <property type="entry name" value="Calcium-transporting ATPase, cytoplasmic transduction domain A"/>
    <property type="match status" value="1"/>
</dbReference>
<dbReference type="InterPro" id="IPR004014">
    <property type="entry name" value="ATPase_P-typ_cation-transptr_N"/>
</dbReference>
<dbReference type="Gene3D" id="1.20.1110.10">
    <property type="entry name" value="Calcium-transporting ATPase, transmembrane domain"/>
    <property type="match status" value="1"/>
</dbReference>
<keyword evidence="12 16" id="KW-1133">Transmembrane helix</keyword>
<dbReference type="GO" id="GO:0005516">
    <property type="term" value="F:calmodulin binding"/>
    <property type="evidence" value="ECO:0007669"/>
    <property type="project" value="UniProtKB-KW"/>
</dbReference>
<dbReference type="GO" id="GO:0046872">
    <property type="term" value="F:metal ion binding"/>
    <property type="evidence" value="ECO:0007669"/>
    <property type="project" value="UniProtKB-KW"/>
</dbReference>
<evidence type="ECO:0000256" key="4">
    <source>
        <dbReference type="ARBA" id="ARBA00022568"/>
    </source>
</evidence>
<feature type="transmembrane region" description="Helical" evidence="16">
    <location>
        <begin position="295"/>
        <end position="315"/>
    </location>
</feature>
<dbReference type="NCBIfam" id="TIGR01494">
    <property type="entry name" value="ATPase_P-type"/>
    <property type="match status" value="1"/>
</dbReference>
<dbReference type="Pfam" id="PF00122">
    <property type="entry name" value="E1-E2_ATPase"/>
    <property type="match status" value="1"/>
</dbReference>
<dbReference type="SUPFAM" id="SSF81660">
    <property type="entry name" value="Metal cation-transporting ATPase, ATP-binding domain N"/>
    <property type="match status" value="1"/>
</dbReference>
<reference evidence="21 22" key="1">
    <citation type="journal article" date="2019" name="Genome Biol. Evol.">
        <title>Insights into the evolution of the New World diploid cottons (Gossypium, subgenus Houzingenia) based on genome sequencing.</title>
        <authorList>
            <person name="Grover C.E."/>
            <person name="Arick M.A. 2nd"/>
            <person name="Thrash A."/>
            <person name="Conover J.L."/>
            <person name="Sanders W.S."/>
            <person name="Peterson D.G."/>
            <person name="Frelichowski J.E."/>
            <person name="Scheffler J.A."/>
            <person name="Scheffler B.E."/>
            <person name="Wendel J.F."/>
        </authorList>
    </citation>
    <scope>NUCLEOTIDE SEQUENCE [LARGE SCALE GENOMIC DNA]</scope>
    <source>
        <strain evidence="21">4</strain>
        <tissue evidence="21">Leaf</tissue>
    </source>
</reference>
<dbReference type="FunFam" id="3.40.1110.10:FF:000013">
    <property type="entry name" value="Calcium-transporting ATPase"/>
    <property type="match status" value="1"/>
</dbReference>
<dbReference type="PRINTS" id="PR00119">
    <property type="entry name" value="CATATPASE"/>
</dbReference>
<dbReference type="GO" id="GO:0005388">
    <property type="term" value="F:P-type calcium transporter activity"/>
    <property type="evidence" value="ECO:0007669"/>
    <property type="project" value="UniProtKB-EC"/>
</dbReference>
<keyword evidence="9 16" id="KW-0067">ATP-binding</keyword>
<comment type="subcellular location">
    <subcellularLocation>
        <location evidence="1 16">Membrane</location>
        <topology evidence="1 16">Multi-pass membrane protein</topology>
    </subcellularLocation>
</comment>
<sequence length="857" mass="94047">MFSSLLTKSPASKEEAKVVHRSPSHVSVNVMQENPPYQIDQTTLIELVKEKKLDRLREFGGVNGVASNFGTDTQVGISGGADDVARLRNTFGSNTYNKPPTKGFFHFVIEALKEPAVMILLGCAALSLGFKIKAHGHGDSWYEVGSNFAAVFLPIVVSAISNYMQNRKFEELSRANNNILVDVVRGGQHQQIPMFDVVVGDIVCLKMGDQVPADGLFLYGHSLQVDESSMTGETEHTEVNSSQNPFLLSWTKVAHGDARMLVTSVGMNTTWGQISRETNEQTPLQARLNKLSSSIAKVGLAVAFPVLVVLLVRYFTGHTKDENGNREFNRSKTKTSDIINAIVGIATTAITTVAEGLPLVVTLTLAYSMKKMVADQAMVRKLSACETMGSTTTICIYKTCSLTLNQMKVTKLWVDQESVEEGAASVLPFVVDLIHQGVALNTTGSVDRASPGTYFEFSGSPTEKAILSWAVLELKMDMDKMKNTWAILQVEAFNSQKKRSGVLIGRKNYDTFHVHWKGAAEMILAVCSSYYDASGDVKDLTDGKRAKLELIIQAMADRRLRCIAFAHKQVPKEEYDDLKEKKKLDENNLTLLGLVGIQNPCKPGVKKAMEDCQSAGLNIKMITSDNVFTATATAKECGILKLDQDMSSCVVVEGEEFRNYTPEERMEKDEKIQVMARSTPSDELLMVQCLKQKGQVVAVTGDGTNDAPALKEADIGLSMGIQGTEVAKESSDIIILDDNFASIAIVLWWGKCVYSNIQKFIQFLLTVNVAALCINFIAAMSAGEIPLTTVQLLWGNLYMNTLAALSLVPGRPTKELMAKPPISRTEPLIINIMWRKVLAQALYQIAPYNLMVNQSLG</sequence>
<organism evidence="21 22">
    <name type="scientific">Gossypium laxum</name>
    <dbReference type="NCBI Taxonomy" id="34288"/>
    <lineage>
        <taxon>Eukaryota</taxon>
        <taxon>Viridiplantae</taxon>
        <taxon>Streptophyta</taxon>
        <taxon>Embryophyta</taxon>
        <taxon>Tracheophyta</taxon>
        <taxon>Spermatophyta</taxon>
        <taxon>Magnoliopsida</taxon>
        <taxon>eudicotyledons</taxon>
        <taxon>Gunneridae</taxon>
        <taxon>Pentapetalae</taxon>
        <taxon>rosids</taxon>
        <taxon>malvids</taxon>
        <taxon>Malvales</taxon>
        <taxon>Malvaceae</taxon>
        <taxon>Malvoideae</taxon>
        <taxon>Gossypium</taxon>
    </lineage>
</organism>
<feature type="domain" description="Cation-transporting P-type ATPase C-terminal" evidence="19">
    <location>
        <begin position="785"/>
        <end position="846"/>
    </location>
</feature>
<comment type="catalytic activity">
    <reaction evidence="15 16">
        <text>Ca(2+)(in) + ATP + H2O = Ca(2+)(out) + ADP + phosphate + H(+)</text>
        <dbReference type="Rhea" id="RHEA:18105"/>
        <dbReference type="ChEBI" id="CHEBI:15377"/>
        <dbReference type="ChEBI" id="CHEBI:15378"/>
        <dbReference type="ChEBI" id="CHEBI:29108"/>
        <dbReference type="ChEBI" id="CHEBI:30616"/>
        <dbReference type="ChEBI" id="CHEBI:43474"/>
        <dbReference type="ChEBI" id="CHEBI:456216"/>
        <dbReference type="EC" id="7.2.2.10"/>
    </reaction>
</comment>
<evidence type="ECO:0000256" key="16">
    <source>
        <dbReference type="RuleBase" id="RU361146"/>
    </source>
</evidence>
<feature type="domain" description="P-type ATPase A" evidence="18">
    <location>
        <begin position="181"/>
        <end position="278"/>
    </location>
</feature>
<evidence type="ECO:0000256" key="11">
    <source>
        <dbReference type="ARBA" id="ARBA00022860"/>
    </source>
</evidence>
<evidence type="ECO:0000256" key="13">
    <source>
        <dbReference type="ARBA" id="ARBA00023065"/>
    </source>
</evidence>
<dbReference type="SUPFAM" id="SSF81665">
    <property type="entry name" value="Calcium ATPase, transmembrane domain M"/>
    <property type="match status" value="1"/>
</dbReference>
<dbReference type="EC" id="7.2.2.10" evidence="16"/>
<dbReference type="InterPro" id="IPR006068">
    <property type="entry name" value="ATPase_P-typ_cation-transptr_C"/>
</dbReference>
<evidence type="ECO:0000256" key="8">
    <source>
        <dbReference type="ARBA" id="ARBA00022837"/>
    </source>
</evidence>
<gene>
    <name evidence="21" type="ORF">Golax_012964</name>
</gene>
<keyword evidence="4 16" id="KW-0109">Calcium transport</keyword>
<keyword evidence="7 16" id="KW-0547">Nucleotide-binding</keyword>
<dbReference type="PANTHER" id="PTHR24093:SF434">
    <property type="entry name" value="CALCIUM-TRANSPORTING ATPASE 13, PLASMA MEMBRANE-TYPE-RELATED"/>
    <property type="match status" value="1"/>
</dbReference>
<feature type="transmembrane region" description="Helical" evidence="16">
    <location>
        <begin position="338"/>
        <end position="367"/>
    </location>
</feature>
<protein>
    <recommendedName>
        <fullName evidence="16">Calcium-transporting ATPase</fullName>
        <ecNumber evidence="16">7.2.2.10</ecNumber>
    </recommendedName>
</protein>
<dbReference type="Proteomes" id="UP000593574">
    <property type="component" value="Unassembled WGS sequence"/>
</dbReference>
<keyword evidence="8 16" id="KW-0106">Calcium</keyword>
<comment type="similarity">
    <text evidence="2 16">Belongs to the cation transport ATPase (P-type) (TC 3.A.3) family. Type IIB subfamily.</text>
</comment>
<dbReference type="InterPro" id="IPR036412">
    <property type="entry name" value="HAD-like_sf"/>
</dbReference>